<keyword evidence="2 4" id="KW-0808">Transferase</keyword>
<evidence type="ECO:0000313" key="7">
    <source>
        <dbReference type="EMBL" id="BAF75898.1"/>
    </source>
</evidence>
<name>A7M6K0_9ERIC</name>
<dbReference type="CDD" id="cd03784">
    <property type="entry name" value="GT1_Gtf-like"/>
    <property type="match status" value="1"/>
</dbReference>
<dbReference type="InterPro" id="IPR035595">
    <property type="entry name" value="UDP_glycos_trans_CS"/>
</dbReference>
<evidence type="ECO:0000256" key="6">
    <source>
        <dbReference type="SAM" id="MobiDB-lite"/>
    </source>
</evidence>
<accession>A7M6K0</accession>
<evidence type="ECO:0000256" key="4">
    <source>
        <dbReference type="RuleBase" id="RU003718"/>
    </source>
</evidence>
<dbReference type="CAZy" id="GT1">
    <property type="family name" value="Glycosyltransferase Family 1"/>
</dbReference>
<reference evidence="7" key="1">
    <citation type="journal article" date="2011" name="Plant Biotechnol. (Sheffield)">
        <title>Isolation of cDNAs encoding tetrahydroxychalcone 2'-glucosyltransferase activity from carnation, cyclamen, and catharanthus.</title>
        <authorList>
            <person name="Togami J."/>
            <person name="Okuhara H."/>
            <person name="Nakamura N."/>
            <person name="Ishiguro K."/>
            <person name="Hirose C."/>
            <person name="Ochiai M."/>
            <person name="Fukui Y."/>
            <person name="Yamaguchi M."/>
            <person name="Tanaka Y."/>
        </authorList>
    </citation>
    <scope>NUCLEOTIDE SEQUENCE</scope>
</reference>
<evidence type="ECO:0000256" key="1">
    <source>
        <dbReference type="ARBA" id="ARBA00009995"/>
    </source>
</evidence>
<proteinExistence type="evidence at transcript level"/>
<dbReference type="InterPro" id="IPR002213">
    <property type="entry name" value="UDP_glucos_trans"/>
</dbReference>
<evidence type="ECO:0000256" key="2">
    <source>
        <dbReference type="ARBA" id="ARBA00022679"/>
    </source>
</evidence>
<dbReference type="AlphaFoldDB" id="A7M6K0"/>
<dbReference type="Gene3D" id="3.40.50.2000">
    <property type="entry name" value="Glycogen Phosphorylase B"/>
    <property type="match status" value="2"/>
</dbReference>
<dbReference type="PANTHER" id="PTHR48048">
    <property type="entry name" value="GLYCOSYLTRANSFERASE"/>
    <property type="match status" value="1"/>
</dbReference>
<comment type="similarity">
    <text evidence="1 4">Belongs to the UDP-glycosyltransferase family.</text>
</comment>
<dbReference type="InterPro" id="IPR050481">
    <property type="entry name" value="UDP-glycosyltransf_plant"/>
</dbReference>
<dbReference type="EMBL" id="AB294398">
    <property type="protein sequence ID" value="BAF75898.1"/>
    <property type="molecule type" value="mRNA"/>
</dbReference>
<keyword evidence="3" id="KW-0284">Flavonoid biosynthesis</keyword>
<dbReference type="GO" id="GO:0009813">
    <property type="term" value="P:flavonoid biosynthetic process"/>
    <property type="evidence" value="ECO:0007669"/>
    <property type="project" value="UniProtKB-KW"/>
</dbReference>
<dbReference type="EC" id="2.4.1.-" evidence="5"/>
<feature type="region of interest" description="Disordered" evidence="6">
    <location>
        <begin position="52"/>
        <end position="77"/>
    </location>
</feature>
<dbReference type="PROSITE" id="PS00375">
    <property type="entry name" value="UDPGT"/>
    <property type="match status" value="1"/>
</dbReference>
<dbReference type="Pfam" id="PF00201">
    <property type="entry name" value="UDPGT"/>
    <property type="match status" value="1"/>
</dbReference>
<keyword evidence="4" id="KW-0328">Glycosyltransferase</keyword>
<organism evidence="7">
    <name type="scientific">Cyclamen persicum</name>
    <dbReference type="NCBI Taxonomy" id="87530"/>
    <lineage>
        <taxon>Eukaryota</taxon>
        <taxon>Viridiplantae</taxon>
        <taxon>Streptophyta</taxon>
        <taxon>Embryophyta</taxon>
        <taxon>Tracheophyta</taxon>
        <taxon>Spermatophyta</taxon>
        <taxon>Magnoliopsida</taxon>
        <taxon>eudicotyledons</taxon>
        <taxon>Gunneridae</taxon>
        <taxon>Pentapetalae</taxon>
        <taxon>asterids</taxon>
        <taxon>Ericales</taxon>
        <taxon>Primulaceae</taxon>
        <taxon>Cyclamen</taxon>
    </lineage>
</organism>
<dbReference type="GO" id="GO:0035251">
    <property type="term" value="F:UDP-glucosyltransferase activity"/>
    <property type="evidence" value="ECO:0007669"/>
    <property type="project" value="InterPro"/>
</dbReference>
<dbReference type="SUPFAM" id="SSF53756">
    <property type="entry name" value="UDP-Glycosyltransferase/glycogen phosphorylase"/>
    <property type="match status" value="1"/>
</dbReference>
<dbReference type="PANTHER" id="PTHR48048:SF45">
    <property type="entry name" value="GLYCOSYLTRANSFERASE"/>
    <property type="match status" value="1"/>
</dbReference>
<dbReference type="FunFam" id="3.40.50.2000:FF:000056">
    <property type="entry name" value="Glycosyltransferase"/>
    <property type="match status" value="1"/>
</dbReference>
<evidence type="ECO:0000256" key="3">
    <source>
        <dbReference type="ARBA" id="ARBA00023241"/>
    </source>
</evidence>
<sequence>MKRKELVFIPPPFMGHMTQMVELAKLMVERDDRLVVTFLIIELPLPDPVGSSAIKSFGQTPKPNCPGQKQEQGHESEQNNIKFVHLPVVDPDPEWDFKTVGVLHSLILDHQKPYIREIVSSFPEAHDTELAGFVFDMLCTPVIEVANEIGVPGYVFFASNAAFLGLMLHLQDLHDHHNQDVSELRYSKSDLVIPSYAVPVPPSVLPFVLIDKRSWITRFIRYARDFRKAKAIMVNTFSDVEPYALESLSSLSVPVYPIGPILSRTHLKEYDHDQANITRWLDDQPAKSVVFLCFGSRGGFPDAQVTEIAEGVERSGHRFLWSIRQPASKDKAEFPGKYSLDGLEVLPEGFLDRTAGKGKVINGWVGQLQVLAHPAVGGFVSHCGWNSILESIWCGVPTATLPIYAEQQVNAFQMVRDLGLSAEISLDYHQHTYDHDLDTEMIVTASQVERGIRLVMEAEDGCGNELRNKVKDMSEKARTAVADGGSSYVALRNLINKEVIGATALY</sequence>
<protein>
    <recommendedName>
        <fullName evidence="5">Glycosyltransferase</fullName>
        <ecNumber evidence="5">2.4.1.-</ecNumber>
    </recommendedName>
</protein>
<feature type="compositionally biased region" description="Polar residues" evidence="6">
    <location>
        <begin position="53"/>
        <end position="70"/>
    </location>
</feature>
<evidence type="ECO:0000256" key="5">
    <source>
        <dbReference type="RuleBase" id="RU362057"/>
    </source>
</evidence>
<gene>
    <name evidence="7" type="primary">CpYCy31</name>
</gene>